<dbReference type="EMBL" id="VDCQ01000049">
    <property type="protein sequence ID" value="TNJ63033.1"/>
    <property type="molecule type" value="Genomic_DNA"/>
</dbReference>
<evidence type="ECO:0000313" key="2">
    <source>
        <dbReference type="Proteomes" id="UP000307943"/>
    </source>
</evidence>
<name>A0A5C4T207_9BACL</name>
<keyword evidence="2" id="KW-1185">Reference proteome</keyword>
<proteinExistence type="predicted"/>
<keyword evidence="1" id="KW-0808">Transferase</keyword>
<dbReference type="OrthoDB" id="1901124at2"/>
<comment type="caution">
    <text evidence="1">The sequence shown here is derived from an EMBL/GenBank/DDBJ whole genome shotgun (WGS) entry which is preliminary data.</text>
</comment>
<dbReference type="PANTHER" id="PTHR39166:SF1">
    <property type="entry name" value="BLL1166 PROTEIN"/>
    <property type="match status" value="1"/>
</dbReference>
<evidence type="ECO:0000313" key="1">
    <source>
        <dbReference type="EMBL" id="TNJ63033.1"/>
    </source>
</evidence>
<dbReference type="AlphaFoldDB" id="A0A5C4T207"/>
<protein>
    <submittedName>
        <fullName evidence="1">Nucleotidyltransferase family protein</fullName>
    </submittedName>
</protein>
<dbReference type="GO" id="GO:0016740">
    <property type="term" value="F:transferase activity"/>
    <property type="evidence" value="ECO:0007669"/>
    <property type="project" value="UniProtKB-KW"/>
</dbReference>
<dbReference type="InterPro" id="IPR009267">
    <property type="entry name" value="NTP_transf_6"/>
</dbReference>
<dbReference type="Proteomes" id="UP000307943">
    <property type="component" value="Unassembled WGS sequence"/>
</dbReference>
<organism evidence="1 2">
    <name type="scientific">Paenibacillus hemerocallicola</name>
    <dbReference type="NCBI Taxonomy" id="1172614"/>
    <lineage>
        <taxon>Bacteria</taxon>
        <taxon>Bacillati</taxon>
        <taxon>Bacillota</taxon>
        <taxon>Bacilli</taxon>
        <taxon>Bacillales</taxon>
        <taxon>Paenibacillaceae</taxon>
        <taxon>Paenibacillus</taxon>
    </lineage>
</organism>
<sequence length="203" mass="24366">MREHCTKDRRDLKINKEGDHSVSKYTSAFLELIRTNKEIMKDLSILRELELPNWYVAAGYVRNYIWDTLHSYPNRTPLNDIDVIYYNPDELDEEIEKKYEQKLERETGISIWSVKNQARMHIRNGDKPYKSIEDAISQWPETVTAVGIRLERDDNISIISPYGLEDLFEYRVRKSPLFKDETYYRSRINKKNWKETWPRLVIS</sequence>
<dbReference type="Pfam" id="PF06042">
    <property type="entry name" value="NTP_transf_6"/>
    <property type="match status" value="1"/>
</dbReference>
<reference evidence="1 2" key="1">
    <citation type="submission" date="2019-05" db="EMBL/GenBank/DDBJ databases">
        <title>We sequenced the genome of Paenibacillus hemerocallicola KCTC 33185 for further insight into its adaptation and study the phylogeny of Paenibacillus.</title>
        <authorList>
            <person name="Narsing Rao M.P."/>
        </authorList>
    </citation>
    <scope>NUCLEOTIDE SEQUENCE [LARGE SCALE GENOMIC DNA]</scope>
    <source>
        <strain evidence="1 2">KCTC 33185</strain>
    </source>
</reference>
<dbReference type="PANTHER" id="PTHR39166">
    <property type="entry name" value="BLL1166 PROTEIN"/>
    <property type="match status" value="1"/>
</dbReference>
<gene>
    <name evidence="1" type="ORF">FE784_27515</name>
</gene>
<accession>A0A5C4T207</accession>